<evidence type="ECO:0000313" key="5">
    <source>
        <dbReference type="Proteomes" id="UP000557872"/>
    </source>
</evidence>
<feature type="domain" description="Dienelactone hydrolase" evidence="3">
    <location>
        <begin position="116"/>
        <end position="233"/>
    </location>
</feature>
<dbReference type="InterPro" id="IPR050955">
    <property type="entry name" value="Plant_Biomass_Hydrol_Est"/>
</dbReference>
<proteinExistence type="predicted"/>
<evidence type="ECO:0000313" key="4">
    <source>
        <dbReference type="EMBL" id="NWK55793.1"/>
    </source>
</evidence>
<dbReference type="InterPro" id="IPR029058">
    <property type="entry name" value="AB_hydrolase_fold"/>
</dbReference>
<dbReference type="InterPro" id="IPR002925">
    <property type="entry name" value="Dienelactn_hydro"/>
</dbReference>
<dbReference type="EMBL" id="JACBAZ010000003">
    <property type="protein sequence ID" value="NWK55793.1"/>
    <property type="molecule type" value="Genomic_DNA"/>
</dbReference>
<dbReference type="Pfam" id="PF01738">
    <property type="entry name" value="DLH"/>
    <property type="match status" value="1"/>
</dbReference>
<sequence>MILSVLTPVDADEEGSEQGKWKDLRRMSDAAQAKTSFLNPEYVCLRLQHDAKEKPALLIYLHGSGGRGDEINKIQRQVAPLCRGVQRYVSSPCVVVAPQCLSKRVNGESSTWTPEDLNVFLADLKTSLSFDEKRVYLTGNSMGGYGCWVWAAHHPELFAAVAPVSGGIGRKGPKDVSPELDNWVVNLAKVPVFAFVGAQDRVVPAERSQRLIAAIQKAGGKQARLKVFPEEGHNARRLVYGKEELYRWMFSLSKPERDNDAKGK</sequence>
<keyword evidence="2" id="KW-0378">Hydrolase</keyword>
<protein>
    <submittedName>
        <fullName evidence="4">Prolyl oligopeptidase family serine peptidase</fullName>
    </submittedName>
</protein>
<dbReference type="AlphaFoldDB" id="A0A851GE21"/>
<evidence type="ECO:0000256" key="1">
    <source>
        <dbReference type="ARBA" id="ARBA00022729"/>
    </source>
</evidence>
<evidence type="ECO:0000259" key="3">
    <source>
        <dbReference type="Pfam" id="PF01738"/>
    </source>
</evidence>
<dbReference type="RefSeq" id="WP_178932334.1">
    <property type="nucleotide sequence ID" value="NZ_JACBAZ010000003.1"/>
</dbReference>
<organism evidence="4 5">
    <name type="scientific">Oceaniferula marina</name>
    <dbReference type="NCBI Taxonomy" id="2748318"/>
    <lineage>
        <taxon>Bacteria</taxon>
        <taxon>Pseudomonadati</taxon>
        <taxon>Verrucomicrobiota</taxon>
        <taxon>Verrucomicrobiia</taxon>
        <taxon>Verrucomicrobiales</taxon>
        <taxon>Verrucomicrobiaceae</taxon>
        <taxon>Oceaniferula</taxon>
    </lineage>
</organism>
<evidence type="ECO:0000256" key="2">
    <source>
        <dbReference type="ARBA" id="ARBA00022801"/>
    </source>
</evidence>
<dbReference type="SUPFAM" id="SSF53474">
    <property type="entry name" value="alpha/beta-Hydrolases"/>
    <property type="match status" value="1"/>
</dbReference>
<accession>A0A851GE21</accession>
<keyword evidence="1" id="KW-0732">Signal</keyword>
<reference evidence="4 5" key="1">
    <citation type="submission" date="2020-07" db="EMBL/GenBank/DDBJ databases">
        <title>Roseicoccus Jingziensis gen. nov., sp. nov., isolated from coastal seawater.</title>
        <authorList>
            <person name="Feng X."/>
        </authorList>
    </citation>
    <scope>NUCLEOTIDE SEQUENCE [LARGE SCALE GENOMIC DNA]</scope>
    <source>
        <strain evidence="4 5">N1E253</strain>
    </source>
</reference>
<dbReference type="GO" id="GO:0016787">
    <property type="term" value="F:hydrolase activity"/>
    <property type="evidence" value="ECO:0007669"/>
    <property type="project" value="UniProtKB-KW"/>
</dbReference>
<gene>
    <name evidence="4" type="ORF">HW115_09240</name>
</gene>
<comment type="caution">
    <text evidence="4">The sequence shown here is derived from an EMBL/GenBank/DDBJ whole genome shotgun (WGS) entry which is preliminary data.</text>
</comment>
<dbReference type="PANTHER" id="PTHR43037">
    <property type="entry name" value="UNNAMED PRODUCT-RELATED"/>
    <property type="match status" value="1"/>
</dbReference>
<dbReference type="Gene3D" id="3.40.50.1820">
    <property type="entry name" value="alpha/beta hydrolase"/>
    <property type="match status" value="1"/>
</dbReference>
<keyword evidence="5" id="KW-1185">Reference proteome</keyword>
<name>A0A851GE21_9BACT</name>
<dbReference type="PANTHER" id="PTHR43037:SF5">
    <property type="entry name" value="FERULOYL ESTERASE"/>
    <property type="match status" value="1"/>
</dbReference>
<dbReference type="Proteomes" id="UP000557872">
    <property type="component" value="Unassembled WGS sequence"/>
</dbReference>